<keyword evidence="1" id="KW-0472">Membrane</keyword>
<comment type="caution">
    <text evidence="2">The sequence shown here is derived from an EMBL/GenBank/DDBJ whole genome shotgun (WGS) entry which is preliminary data.</text>
</comment>
<keyword evidence="1" id="KW-0812">Transmembrane</keyword>
<dbReference type="GO" id="GO:0016020">
    <property type="term" value="C:membrane"/>
    <property type="evidence" value="ECO:0007669"/>
    <property type="project" value="InterPro"/>
</dbReference>
<feature type="transmembrane region" description="Helical" evidence="1">
    <location>
        <begin position="320"/>
        <end position="339"/>
    </location>
</feature>
<feature type="transmembrane region" description="Helical" evidence="1">
    <location>
        <begin position="195"/>
        <end position="212"/>
    </location>
</feature>
<sequence length="382" mass="45680">MKGSRLFIDRFKRECKFQWGVFRSIFDWTIIVYLLIPSFFIFSYNYFTWWNQLPGWFESIPIHFILGAIYIACWQGIIRTYMEEADQLFLIQKHVLIVELKTWTKNVYILGYAVSIVIIHLVLAPFLIYQYNLNWISIISMIFYFIGVKVLILTLKQYFDHMWSVWMKEILSNLTFILLGIGSITFVNWSLHTSAYFLLALGIFMIFGFLRLSTIRIKNIKTFSKDVIIDRREKLKYIKYIFMFSEFVEKEHKPSRREPFIFKKSKRIFKKRSPQHAIRELFIKGFLRNRTYIFQFLQMTGITISAIIILPAIWLKVIVLLGFSILFGVWVKVIYKRIISNHFLIMLKKDDDVRLETERIIVNHFSIPVICVVGIILFLVIL</sequence>
<feature type="transmembrane region" description="Helical" evidence="1">
    <location>
        <begin position="21"/>
        <end position="42"/>
    </location>
</feature>
<feature type="transmembrane region" description="Helical" evidence="1">
    <location>
        <begin position="360"/>
        <end position="381"/>
    </location>
</feature>
<dbReference type="RefSeq" id="WP_240254710.1">
    <property type="nucleotide sequence ID" value="NZ_JAKTTI010000010.1"/>
</dbReference>
<dbReference type="Proteomes" id="UP001431131">
    <property type="component" value="Unassembled WGS sequence"/>
</dbReference>
<feature type="transmembrane region" description="Helical" evidence="1">
    <location>
        <begin position="62"/>
        <end position="82"/>
    </location>
</feature>
<organism evidence="2 3">
    <name type="scientific">Fredinandcohnia quinoae</name>
    <dbReference type="NCBI Taxonomy" id="2918902"/>
    <lineage>
        <taxon>Bacteria</taxon>
        <taxon>Bacillati</taxon>
        <taxon>Bacillota</taxon>
        <taxon>Bacilli</taxon>
        <taxon>Bacillales</taxon>
        <taxon>Bacillaceae</taxon>
        <taxon>Fredinandcohnia</taxon>
    </lineage>
</organism>
<dbReference type="AlphaFoldDB" id="A0AAW5DXH8"/>
<dbReference type="Pfam" id="PF05975">
    <property type="entry name" value="EcsB"/>
    <property type="match status" value="1"/>
</dbReference>
<keyword evidence="3" id="KW-1185">Reference proteome</keyword>
<feature type="transmembrane region" description="Helical" evidence="1">
    <location>
        <begin position="170"/>
        <end position="189"/>
    </location>
</feature>
<dbReference type="InterPro" id="IPR010288">
    <property type="entry name" value="EcsB_ABC"/>
</dbReference>
<feature type="transmembrane region" description="Helical" evidence="1">
    <location>
        <begin position="135"/>
        <end position="158"/>
    </location>
</feature>
<gene>
    <name evidence="2" type="ORF">MJG50_08510</name>
</gene>
<reference evidence="2" key="1">
    <citation type="submission" date="2022-02" db="EMBL/GenBank/DDBJ databases">
        <title>Fredinandcohnia quinoae sp. nov. isolated from Chenopodium quinoa seeds.</title>
        <authorList>
            <person name="Saati-Santamaria Z."/>
            <person name="Flores-Felix J.D."/>
            <person name="Igual J.M."/>
            <person name="Velazquez E."/>
            <person name="Garcia-Fraile P."/>
            <person name="Martinez-Molina E."/>
        </authorList>
    </citation>
    <scope>NUCLEOTIDE SEQUENCE</scope>
    <source>
        <strain evidence="2">SECRCQ15</strain>
    </source>
</reference>
<protein>
    <submittedName>
        <fullName evidence="2">ABC transporter permease</fullName>
    </submittedName>
</protein>
<accession>A0AAW5DXH8</accession>
<feature type="transmembrane region" description="Helical" evidence="1">
    <location>
        <begin position="107"/>
        <end position="129"/>
    </location>
</feature>
<evidence type="ECO:0000313" key="2">
    <source>
        <dbReference type="EMBL" id="MCH1625365.1"/>
    </source>
</evidence>
<keyword evidence="1" id="KW-1133">Transmembrane helix</keyword>
<proteinExistence type="predicted"/>
<name>A0AAW5DXH8_9BACI</name>
<dbReference type="EMBL" id="JAKTTI010000010">
    <property type="protein sequence ID" value="MCH1625365.1"/>
    <property type="molecule type" value="Genomic_DNA"/>
</dbReference>
<evidence type="ECO:0000256" key="1">
    <source>
        <dbReference type="SAM" id="Phobius"/>
    </source>
</evidence>
<feature type="transmembrane region" description="Helical" evidence="1">
    <location>
        <begin position="292"/>
        <end position="314"/>
    </location>
</feature>
<evidence type="ECO:0000313" key="3">
    <source>
        <dbReference type="Proteomes" id="UP001431131"/>
    </source>
</evidence>